<dbReference type="Proteomes" id="UP001392437">
    <property type="component" value="Unassembled WGS sequence"/>
</dbReference>
<dbReference type="AlphaFoldDB" id="A0AAW0QUA7"/>
<evidence type="ECO:0000313" key="1">
    <source>
        <dbReference type="EMBL" id="KAK8109548.1"/>
    </source>
</evidence>
<reference evidence="1 2" key="1">
    <citation type="submission" date="2023-01" db="EMBL/GenBank/DDBJ databases">
        <title>Analysis of 21 Apiospora genomes using comparative genomics revels a genus with tremendous synthesis potential of carbohydrate active enzymes and secondary metabolites.</title>
        <authorList>
            <person name="Sorensen T."/>
        </authorList>
    </citation>
    <scope>NUCLEOTIDE SEQUENCE [LARGE SCALE GENOMIC DNA]</scope>
    <source>
        <strain evidence="1 2">CBS 117206</strain>
    </source>
</reference>
<dbReference type="EMBL" id="JAQQWP010000007">
    <property type="protein sequence ID" value="KAK8109548.1"/>
    <property type="molecule type" value="Genomic_DNA"/>
</dbReference>
<sequence>MAIVLQKSYTRILISPTEGNREGSRVQCMVGVAETRGRAADGPVYLDARAAEEAVYTDRCEPLADQQLYHIRTLRAYSRVDGLQFDQWPYPGSGESGRECVGVFVNDVLDDREIWTMHNSPIEKRLTG</sequence>
<name>A0AAW0QUA7_9PEZI</name>
<accession>A0AAW0QUA7</accession>
<evidence type="ECO:0000313" key="2">
    <source>
        <dbReference type="Proteomes" id="UP001392437"/>
    </source>
</evidence>
<organism evidence="1 2">
    <name type="scientific">Apiospora kogelbergensis</name>
    <dbReference type="NCBI Taxonomy" id="1337665"/>
    <lineage>
        <taxon>Eukaryota</taxon>
        <taxon>Fungi</taxon>
        <taxon>Dikarya</taxon>
        <taxon>Ascomycota</taxon>
        <taxon>Pezizomycotina</taxon>
        <taxon>Sordariomycetes</taxon>
        <taxon>Xylariomycetidae</taxon>
        <taxon>Amphisphaeriales</taxon>
        <taxon>Apiosporaceae</taxon>
        <taxon>Apiospora</taxon>
    </lineage>
</organism>
<keyword evidence="2" id="KW-1185">Reference proteome</keyword>
<gene>
    <name evidence="1" type="ORF">PG999_007685</name>
</gene>
<proteinExistence type="predicted"/>
<comment type="caution">
    <text evidence="1">The sequence shown here is derived from an EMBL/GenBank/DDBJ whole genome shotgun (WGS) entry which is preliminary data.</text>
</comment>
<protein>
    <submittedName>
        <fullName evidence="1">Uncharacterized protein</fullName>
    </submittedName>
</protein>